<gene>
    <name evidence="1" type="ORF">METZ01_LOCUS467125</name>
</gene>
<reference evidence="1" key="1">
    <citation type="submission" date="2018-05" db="EMBL/GenBank/DDBJ databases">
        <authorList>
            <person name="Lanie J.A."/>
            <person name="Ng W.-L."/>
            <person name="Kazmierczak K.M."/>
            <person name="Andrzejewski T.M."/>
            <person name="Davidsen T.M."/>
            <person name="Wayne K.J."/>
            <person name="Tettelin H."/>
            <person name="Glass J.I."/>
            <person name="Rusch D."/>
            <person name="Podicherti R."/>
            <person name="Tsui H.-C.T."/>
            <person name="Winkler M.E."/>
        </authorList>
    </citation>
    <scope>NUCLEOTIDE SEQUENCE</scope>
</reference>
<proteinExistence type="predicted"/>
<accession>A0A383B310</accession>
<sequence length="135" mass="16430">MISLPRAKRCPCCSATNIITINDKLYKNEFKTLKNWNLRKRFFCRKCKEEIGLFIKKFESIQKEKLLWINDLICEDKYYDKLNKLNEKKNKLRKIRNTKYFEIDKEVNNIQKQIQTEKIKLKIKLKIQKRAVLIT</sequence>
<protein>
    <submittedName>
        <fullName evidence="1">Uncharacterized protein</fullName>
    </submittedName>
</protein>
<name>A0A383B310_9ZZZZ</name>
<evidence type="ECO:0000313" key="1">
    <source>
        <dbReference type="EMBL" id="SVE14271.1"/>
    </source>
</evidence>
<organism evidence="1">
    <name type="scientific">marine metagenome</name>
    <dbReference type="NCBI Taxonomy" id="408172"/>
    <lineage>
        <taxon>unclassified sequences</taxon>
        <taxon>metagenomes</taxon>
        <taxon>ecological metagenomes</taxon>
    </lineage>
</organism>
<dbReference type="EMBL" id="UINC01197006">
    <property type="protein sequence ID" value="SVE14271.1"/>
    <property type="molecule type" value="Genomic_DNA"/>
</dbReference>
<dbReference type="AlphaFoldDB" id="A0A383B310"/>